<reference evidence="1" key="1">
    <citation type="submission" date="2021-06" db="EMBL/GenBank/DDBJ databases">
        <authorList>
            <person name="Huq M.A."/>
        </authorList>
    </citation>
    <scope>NUCLEOTIDE SEQUENCE</scope>
    <source>
        <strain evidence="1">MAH-26</strain>
    </source>
</reference>
<dbReference type="RefSeq" id="WP_217795220.1">
    <property type="nucleotide sequence ID" value="NZ_JAHSPG010000018.1"/>
</dbReference>
<proteinExistence type="predicted"/>
<comment type="caution">
    <text evidence="1">The sequence shown here is derived from an EMBL/GenBank/DDBJ whole genome shotgun (WGS) entry which is preliminary data.</text>
</comment>
<dbReference type="EMBL" id="JAHSPG010000018">
    <property type="protein sequence ID" value="MBV4360644.1"/>
    <property type="molecule type" value="Genomic_DNA"/>
</dbReference>
<keyword evidence="2" id="KW-1185">Reference proteome</keyword>
<evidence type="ECO:0000313" key="1">
    <source>
        <dbReference type="EMBL" id="MBV4360644.1"/>
    </source>
</evidence>
<protein>
    <submittedName>
        <fullName evidence="1">Uncharacterized protein</fullName>
    </submittedName>
</protein>
<name>A0A9E2SFR7_9BACT</name>
<accession>A0A9E2SFR7</accession>
<organism evidence="1 2">
    <name type="scientific">Pinibacter aurantiacus</name>
    <dbReference type="NCBI Taxonomy" id="2851599"/>
    <lineage>
        <taxon>Bacteria</taxon>
        <taxon>Pseudomonadati</taxon>
        <taxon>Bacteroidota</taxon>
        <taxon>Chitinophagia</taxon>
        <taxon>Chitinophagales</taxon>
        <taxon>Chitinophagaceae</taxon>
        <taxon>Pinibacter</taxon>
    </lineage>
</organism>
<gene>
    <name evidence="1" type="ORF">KTO63_25995</name>
</gene>
<dbReference type="Proteomes" id="UP000812270">
    <property type="component" value="Unassembled WGS sequence"/>
</dbReference>
<evidence type="ECO:0000313" key="2">
    <source>
        <dbReference type="Proteomes" id="UP000812270"/>
    </source>
</evidence>
<sequence length="189" mass="21338">MATISSVHDMQMLMPRLLEKYGNDTDLAYIALANPLAALEKLGYTITDEAKTELETYARFGKQEMERYNELKAKIFSLAGSTFNLQDDNETAAVFEKLVEKNQKPAAKKESASLKISDLILSAPQFVKDKWTDKLEDAKDIHPAIPALLEFRKIENSVPRFADAATLEIIQQKKQSTPLTKIAFRLSRK</sequence>
<dbReference type="AlphaFoldDB" id="A0A9E2SFR7"/>